<accession>A0ABX0XEP9</accession>
<sequence>MHKLTYLILTLLLATPATAQDLEGFFGNIKQRLADREYLKIRGRAGARLGYNYFDDGGSGARPRNAPFTFTKQ</sequence>
<evidence type="ECO:0000256" key="1">
    <source>
        <dbReference type="SAM" id="SignalP"/>
    </source>
</evidence>
<keyword evidence="3" id="KW-1185">Reference proteome</keyword>
<dbReference type="Proteomes" id="UP000770785">
    <property type="component" value="Unassembled WGS sequence"/>
</dbReference>
<feature type="signal peptide" evidence="1">
    <location>
        <begin position="1"/>
        <end position="19"/>
    </location>
</feature>
<protein>
    <submittedName>
        <fullName evidence="2">Uncharacterized protein</fullName>
    </submittedName>
</protein>
<feature type="chain" id="PRO_5047229501" evidence="1">
    <location>
        <begin position="20"/>
        <end position="73"/>
    </location>
</feature>
<name>A0ABX0XEP9_9BACT</name>
<dbReference type="EMBL" id="JAATJH010000005">
    <property type="protein sequence ID" value="NJC27682.1"/>
    <property type="molecule type" value="Genomic_DNA"/>
</dbReference>
<gene>
    <name evidence="2" type="ORF">GGR27_003199</name>
</gene>
<evidence type="ECO:0000313" key="3">
    <source>
        <dbReference type="Proteomes" id="UP000770785"/>
    </source>
</evidence>
<proteinExistence type="predicted"/>
<evidence type="ECO:0000313" key="2">
    <source>
        <dbReference type="EMBL" id="NJC27682.1"/>
    </source>
</evidence>
<dbReference type="RefSeq" id="WP_168038994.1">
    <property type="nucleotide sequence ID" value="NZ_JAATJH010000005.1"/>
</dbReference>
<comment type="caution">
    <text evidence="2">The sequence shown here is derived from an EMBL/GenBank/DDBJ whole genome shotgun (WGS) entry which is preliminary data.</text>
</comment>
<keyword evidence="1" id="KW-0732">Signal</keyword>
<organism evidence="2 3">
    <name type="scientific">Neolewinella antarctica</name>
    <dbReference type="NCBI Taxonomy" id="442734"/>
    <lineage>
        <taxon>Bacteria</taxon>
        <taxon>Pseudomonadati</taxon>
        <taxon>Bacteroidota</taxon>
        <taxon>Saprospiria</taxon>
        <taxon>Saprospirales</taxon>
        <taxon>Lewinellaceae</taxon>
        <taxon>Neolewinella</taxon>
    </lineage>
</organism>
<reference evidence="2 3" key="1">
    <citation type="submission" date="2020-03" db="EMBL/GenBank/DDBJ databases">
        <title>Genomic Encyclopedia of Type Strains, Phase IV (KMG-IV): sequencing the most valuable type-strain genomes for metagenomic binning, comparative biology and taxonomic classification.</title>
        <authorList>
            <person name="Goeker M."/>
        </authorList>
    </citation>
    <scope>NUCLEOTIDE SEQUENCE [LARGE SCALE GENOMIC DNA]</scope>
    <source>
        <strain evidence="2 3">DSM 105096</strain>
    </source>
</reference>